<reference evidence="1 2" key="1">
    <citation type="submission" date="2016-10" db="EMBL/GenBank/DDBJ databases">
        <title>Draft genome sequences of four alkaliphilic bacteria belonging to the Anaerobacillus genus.</title>
        <authorList>
            <person name="Bassil N.M."/>
            <person name="Lloyd J.R."/>
        </authorList>
    </citation>
    <scope>NUCLEOTIDE SEQUENCE [LARGE SCALE GENOMIC DNA]</scope>
    <source>
        <strain evidence="1 2">DSM 22531</strain>
    </source>
</reference>
<evidence type="ECO:0000313" key="2">
    <source>
        <dbReference type="Proteomes" id="UP000180057"/>
    </source>
</evidence>
<dbReference type="EMBL" id="MLQS01000018">
    <property type="protein sequence ID" value="OIJ19462.1"/>
    <property type="molecule type" value="Genomic_DNA"/>
</dbReference>
<organism evidence="1 2">
    <name type="scientific">Anaerobacillus alkalidiazotrophicus</name>
    <dbReference type="NCBI Taxonomy" id="472963"/>
    <lineage>
        <taxon>Bacteria</taxon>
        <taxon>Bacillati</taxon>
        <taxon>Bacillota</taxon>
        <taxon>Bacilli</taxon>
        <taxon>Bacillales</taxon>
        <taxon>Bacillaceae</taxon>
        <taxon>Anaerobacillus</taxon>
    </lineage>
</organism>
<keyword evidence="2" id="KW-1185">Reference proteome</keyword>
<dbReference type="RefSeq" id="WP_071390227.1">
    <property type="nucleotide sequence ID" value="NZ_MLQS01000018.1"/>
</dbReference>
<dbReference type="Proteomes" id="UP000180057">
    <property type="component" value="Unassembled WGS sequence"/>
</dbReference>
<sequence length="97" mass="11682">MIIEFKEPHSEKEIVNKFIELIRLNKHVKLNKSNPLLTYNVREFIKTSNIHPKKLTKAFESKSIMDKLKEEFPIEVIEHPQFIDFHWVDNQVGFYNK</sequence>
<proteinExistence type="predicted"/>
<dbReference type="OrthoDB" id="2968811at2"/>
<protein>
    <submittedName>
        <fullName evidence="1">Uncharacterized protein</fullName>
    </submittedName>
</protein>
<gene>
    <name evidence="1" type="ORF">BKP45_13540</name>
</gene>
<name>A0A1S2M3W7_9BACI</name>
<comment type="caution">
    <text evidence="1">The sequence shown here is derived from an EMBL/GenBank/DDBJ whole genome shotgun (WGS) entry which is preliminary data.</text>
</comment>
<accession>A0A1S2M3W7</accession>
<evidence type="ECO:0000313" key="1">
    <source>
        <dbReference type="EMBL" id="OIJ19462.1"/>
    </source>
</evidence>
<dbReference type="AlphaFoldDB" id="A0A1S2M3W7"/>